<dbReference type="AlphaFoldDB" id="E8RPQ4"/>
<dbReference type="InterPro" id="IPR021146">
    <property type="entry name" value="Phage_gp6-like_head-tail"/>
</dbReference>
<dbReference type="eggNOG" id="ENOG5033BZ7">
    <property type="taxonomic scope" value="Bacteria"/>
</dbReference>
<dbReference type="HOGENOM" id="CLU_085951_6_1_5"/>
<evidence type="ECO:0000313" key="2">
    <source>
        <dbReference type="Proteomes" id="UP000001492"/>
    </source>
</evidence>
<proteinExistence type="predicted"/>
<dbReference type="OrthoDB" id="8371016at2"/>
<accession>E8RPQ4</accession>
<dbReference type="InterPro" id="IPR006450">
    <property type="entry name" value="Phage_HK97_gp6-like"/>
</dbReference>
<dbReference type="RefSeq" id="WP_013477865.1">
    <property type="nucleotide sequence ID" value="NC_014816.1"/>
</dbReference>
<dbReference type="Proteomes" id="UP000001492">
    <property type="component" value="Chromosome 1"/>
</dbReference>
<reference evidence="2" key="1">
    <citation type="submission" date="2010-12" db="EMBL/GenBank/DDBJ databases">
        <title>Complete sequence of chromosome 1 of Asticcacaulis excentricus CB 48.</title>
        <authorList>
            <consortium name="US DOE Joint Genome Institute"/>
            <person name="Lucas S."/>
            <person name="Copeland A."/>
            <person name="Lapidus A."/>
            <person name="Cheng J.-F."/>
            <person name="Bruce D."/>
            <person name="Goodwin L."/>
            <person name="Pitluck S."/>
            <person name="Teshima H."/>
            <person name="Davenport K."/>
            <person name="Detter J.C."/>
            <person name="Han C."/>
            <person name="Tapia R."/>
            <person name="Land M."/>
            <person name="Hauser L."/>
            <person name="Jeffries C."/>
            <person name="Kyrpides N."/>
            <person name="Ivanova N."/>
            <person name="Ovchinnikova G."/>
            <person name="Brun Y.V."/>
            <person name="Woyke T."/>
        </authorList>
    </citation>
    <scope>NUCLEOTIDE SEQUENCE [LARGE SCALE GENOMIC DNA]</scope>
    <source>
        <strain evidence="2">ATCC 15261 / DSM 4724 / KCTC 12464 / NCIMB 9791 / VKM B-1370 / CB 48</strain>
    </source>
</reference>
<keyword evidence="2" id="KW-1185">Reference proteome</keyword>
<evidence type="ECO:0000313" key="1">
    <source>
        <dbReference type="EMBL" id="ADU12031.1"/>
    </source>
</evidence>
<dbReference type="STRING" id="573065.Astex_0333"/>
<sequence>MLNVVVLTTGPLFTLSEAKQHLRKDSSEEDVIITGYAMAAAQRVLDYCDLDLVPVGEGPVAVFKTAALLVLGDLYHNREASPSELPTSATNLLDPYRNLGV</sequence>
<dbReference type="EMBL" id="CP002395">
    <property type="protein sequence ID" value="ADU12031.1"/>
    <property type="molecule type" value="Genomic_DNA"/>
</dbReference>
<dbReference type="Pfam" id="PF05135">
    <property type="entry name" value="Phage_connect_1"/>
    <property type="match status" value="1"/>
</dbReference>
<gene>
    <name evidence="1" type="ordered locus">Astex_0333</name>
</gene>
<dbReference type="KEGG" id="aex:Astex_0333"/>
<protein>
    <submittedName>
        <fullName evidence="1">Uncharacterized phage protein (Possible DNA packaging)</fullName>
    </submittedName>
</protein>
<dbReference type="CDD" id="cd08054">
    <property type="entry name" value="gp6"/>
    <property type="match status" value="1"/>
</dbReference>
<organism evidence="1 2">
    <name type="scientific">Asticcacaulis excentricus (strain ATCC 15261 / DSM 4724 / KCTC 12464 / NCIMB 9791 / VKM B-1370 / CB 48)</name>
    <dbReference type="NCBI Taxonomy" id="573065"/>
    <lineage>
        <taxon>Bacteria</taxon>
        <taxon>Pseudomonadati</taxon>
        <taxon>Pseudomonadota</taxon>
        <taxon>Alphaproteobacteria</taxon>
        <taxon>Caulobacterales</taxon>
        <taxon>Caulobacteraceae</taxon>
        <taxon>Asticcacaulis</taxon>
    </lineage>
</organism>
<dbReference type="Gene3D" id="1.10.3230.30">
    <property type="entry name" value="Phage gp6-like head-tail connector protein"/>
    <property type="match status" value="1"/>
</dbReference>
<name>E8RPQ4_ASTEC</name>
<dbReference type="NCBIfam" id="TIGR01560">
    <property type="entry name" value="put_DNA_pack"/>
    <property type="match status" value="1"/>
</dbReference>